<feature type="region of interest" description="Disordered" evidence="1">
    <location>
        <begin position="97"/>
        <end position="161"/>
    </location>
</feature>
<gene>
    <name evidence="3" type="ORF">K6K41_15530</name>
</gene>
<organism evidence="3 4">
    <name type="scientific">Chenggangzhangella methanolivorans</name>
    <dbReference type="NCBI Taxonomy" id="1437009"/>
    <lineage>
        <taxon>Bacteria</taxon>
        <taxon>Pseudomonadati</taxon>
        <taxon>Pseudomonadota</taxon>
        <taxon>Alphaproteobacteria</taxon>
        <taxon>Hyphomicrobiales</taxon>
        <taxon>Methylopilaceae</taxon>
        <taxon>Chenggangzhangella</taxon>
    </lineage>
</organism>
<accession>A0A9E6UN38</accession>
<sequence length="161" mass="16792">MAQETRMAILRPVAVGAALLSLAACAPEAPNAYSPGYSRVTLADGGADGKVRKGYDQAGRARQTALLPDACVTPDTAPDPMYLPSGCANAVNLQQMAEREEDLERGREPGPSMAAPSARAARRYIDGAGDDERRGRLNSEYSSGTQVFSGGSVSGETTTGR</sequence>
<dbReference type="KEGG" id="cmet:K6K41_15530"/>
<dbReference type="PROSITE" id="PS51257">
    <property type="entry name" value="PROKAR_LIPOPROTEIN"/>
    <property type="match status" value="1"/>
</dbReference>
<evidence type="ECO:0008006" key="5">
    <source>
        <dbReference type="Google" id="ProtNLM"/>
    </source>
</evidence>
<keyword evidence="4" id="KW-1185">Reference proteome</keyword>
<evidence type="ECO:0000313" key="4">
    <source>
        <dbReference type="Proteomes" id="UP000825701"/>
    </source>
</evidence>
<dbReference type="Proteomes" id="UP000825701">
    <property type="component" value="Chromosome"/>
</dbReference>
<evidence type="ECO:0000256" key="2">
    <source>
        <dbReference type="SAM" id="SignalP"/>
    </source>
</evidence>
<evidence type="ECO:0000256" key="1">
    <source>
        <dbReference type="SAM" id="MobiDB-lite"/>
    </source>
</evidence>
<reference evidence="3" key="1">
    <citation type="submission" date="2021-08" db="EMBL/GenBank/DDBJ databases">
        <authorList>
            <person name="Zhang H."/>
            <person name="Xu M."/>
            <person name="Yu Z."/>
            <person name="Yang L."/>
            <person name="Cai Y."/>
        </authorList>
    </citation>
    <scope>NUCLEOTIDE SEQUENCE</scope>
    <source>
        <strain evidence="3">CHL1</strain>
    </source>
</reference>
<feature type="chain" id="PRO_5038812744" description="Lipoprotein" evidence="2">
    <location>
        <begin position="27"/>
        <end position="161"/>
    </location>
</feature>
<feature type="compositionally biased region" description="Low complexity" evidence="1">
    <location>
        <begin position="149"/>
        <end position="161"/>
    </location>
</feature>
<dbReference type="AlphaFoldDB" id="A0A9E6UN38"/>
<protein>
    <recommendedName>
        <fullName evidence="5">Lipoprotein</fullName>
    </recommendedName>
</protein>
<name>A0A9E6UN38_9HYPH</name>
<feature type="signal peptide" evidence="2">
    <location>
        <begin position="1"/>
        <end position="26"/>
    </location>
</feature>
<proteinExistence type="predicted"/>
<evidence type="ECO:0000313" key="3">
    <source>
        <dbReference type="EMBL" id="QZO02402.1"/>
    </source>
</evidence>
<keyword evidence="2" id="KW-0732">Signal</keyword>
<feature type="compositionally biased region" description="Polar residues" evidence="1">
    <location>
        <begin position="139"/>
        <end position="148"/>
    </location>
</feature>
<dbReference type="EMBL" id="CP081869">
    <property type="protein sequence ID" value="QZO02402.1"/>
    <property type="molecule type" value="Genomic_DNA"/>
</dbReference>